<evidence type="ECO:0000313" key="2">
    <source>
        <dbReference type="Proteomes" id="UP000053447"/>
    </source>
</evidence>
<dbReference type="SUPFAM" id="SSF50729">
    <property type="entry name" value="PH domain-like"/>
    <property type="match status" value="1"/>
</dbReference>
<dbReference type="EMBL" id="LFWA01000012">
    <property type="protein sequence ID" value="KTW28349.1"/>
    <property type="molecule type" value="Genomic_DNA"/>
</dbReference>
<proteinExistence type="predicted"/>
<comment type="caution">
    <text evidence="1">The sequence shown here is derived from an EMBL/GenBank/DDBJ whole genome shotgun (WGS) entry which is preliminary data.</text>
</comment>
<sequence length="200" mass="22872">MSVNSIDINPENEFILLPFEQFFFSRNKVGFALECGNGYPANHIINKTHFSSSGRLYLSNQRIIYFPSHITSSFKNFVCPLNKFKDGSFIQPWFSPNYYQATVYPVLQGGLPSVALVVKFIFKEGGGFDFATKFSDVQSRLHENNNDPYCVQHLEELPAYRLHDSFFQSNTSQIITNDIISSSDNSIRDVPPNYEDIINK</sequence>
<dbReference type="PANTHER" id="PTHR31606:SF1">
    <property type="entry name" value="WW DOMAIN BINDING PROTEIN 2, ISOFORM E"/>
    <property type="match status" value="1"/>
</dbReference>
<dbReference type="GO" id="GO:0005634">
    <property type="term" value="C:nucleus"/>
    <property type="evidence" value="ECO:0007669"/>
    <property type="project" value="TreeGrafter"/>
</dbReference>
<dbReference type="Proteomes" id="UP000053447">
    <property type="component" value="Unassembled WGS sequence"/>
</dbReference>
<dbReference type="GO" id="GO:0031490">
    <property type="term" value="F:chromatin DNA binding"/>
    <property type="evidence" value="ECO:0007669"/>
    <property type="project" value="TreeGrafter"/>
</dbReference>
<reference evidence="2" key="1">
    <citation type="journal article" date="2016" name="Nat. Commun.">
        <title>Genome analysis of three Pneumocystis species reveals adaptation mechanisms to life exclusively in mammalian hosts.</title>
        <authorList>
            <person name="Ma L."/>
            <person name="Chen Z."/>
            <person name="Huang D.W."/>
            <person name="Kutty G."/>
            <person name="Ishihara M."/>
            <person name="Wang H."/>
            <person name="Abouelleil A."/>
            <person name="Bishop L."/>
            <person name="Davey E."/>
            <person name="Deng R."/>
            <person name="Deng X."/>
            <person name="Fan L."/>
            <person name="Fantoni G."/>
            <person name="Fitzgerald M."/>
            <person name="Gogineni E."/>
            <person name="Goldberg J.M."/>
            <person name="Handley G."/>
            <person name="Hu X."/>
            <person name="Huber C."/>
            <person name="Jiao X."/>
            <person name="Jones K."/>
            <person name="Levin J.Z."/>
            <person name="Liu Y."/>
            <person name="Macdonald P."/>
            <person name="Melnikov A."/>
            <person name="Raley C."/>
            <person name="Sassi M."/>
            <person name="Sherman B.T."/>
            <person name="Song X."/>
            <person name="Sykes S."/>
            <person name="Tran B."/>
            <person name="Walsh L."/>
            <person name="Xia Y."/>
            <person name="Yang J."/>
            <person name="Young S."/>
            <person name="Zeng Q."/>
            <person name="Zheng X."/>
            <person name="Stephens R."/>
            <person name="Nusbaum C."/>
            <person name="Birren B.W."/>
            <person name="Azadi P."/>
            <person name="Lempicki R.A."/>
            <person name="Cuomo C.A."/>
            <person name="Kovacs J.A."/>
        </authorList>
    </citation>
    <scope>NUCLEOTIDE SEQUENCE [LARGE SCALE GENOMIC DNA]</scope>
    <source>
        <strain evidence="2">RU7</strain>
    </source>
</reference>
<dbReference type="OrthoDB" id="1259151at2759"/>
<protein>
    <submittedName>
        <fullName evidence="1">Uncharacterized protein</fullName>
    </submittedName>
</protein>
<keyword evidence="2" id="KW-1185">Reference proteome</keyword>
<name>A0A0W4ZJ10_PNEJ7</name>
<organism evidence="1 2">
    <name type="scientific">Pneumocystis jirovecii (strain RU7)</name>
    <name type="common">Human pneumocystis pneumonia agent</name>
    <dbReference type="NCBI Taxonomy" id="1408657"/>
    <lineage>
        <taxon>Eukaryota</taxon>
        <taxon>Fungi</taxon>
        <taxon>Dikarya</taxon>
        <taxon>Ascomycota</taxon>
        <taxon>Taphrinomycotina</taxon>
        <taxon>Pneumocystomycetes</taxon>
        <taxon>Pneumocystaceae</taxon>
        <taxon>Pneumocystis</taxon>
    </lineage>
</organism>
<dbReference type="AlphaFoldDB" id="A0A0W4ZJ10"/>
<dbReference type="GeneID" id="28941286"/>
<dbReference type="GO" id="GO:0003713">
    <property type="term" value="F:transcription coactivator activity"/>
    <property type="evidence" value="ECO:0007669"/>
    <property type="project" value="InterPro"/>
</dbReference>
<accession>A0A0W4ZJ10</accession>
<dbReference type="CDD" id="cd13214">
    <property type="entry name" value="PH-GRAM_WBP2"/>
    <property type="match status" value="1"/>
</dbReference>
<dbReference type="RefSeq" id="XP_018228911.1">
    <property type="nucleotide sequence ID" value="XM_018375031.1"/>
</dbReference>
<gene>
    <name evidence="1" type="ORF">T551_02768</name>
</gene>
<dbReference type="STRING" id="1408657.A0A0W4ZJ10"/>
<dbReference type="PANTHER" id="PTHR31606">
    <property type="entry name" value="WW DOMAIN BINDING PROTEIN 2, ISOFORM E"/>
    <property type="match status" value="1"/>
</dbReference>
<evidence type="ECO:0000313" key="1">
    <source>
        <dbReference type="EMBL" id="KTW28349.1"/>
    </source>
</evidence>
<dbReference type="InterPro" id="IPR044852">
    <property type="entry name" value="WBP2-like"/>
</dbReference>
<dbReference type="VEuPathDB" id="FungiDB:T551_02768"/>